<name>A0A317SQL2_9PEZI</name>
<keyword evidence="3" id="KW-1185">Reference proteome</keyword>
<gene>
    <name evidence="2" type="ORF">C7212DRAFT_281828</name>
</gene>
<organism evidence="2 3">
    <name type="scientific">Tuber magnatum</name>
    <name type="common">white Piedmont truffle</name>
    <dbReference type="NCBI Taxonomy" id="42249"/>
    <lineage>
        <taxon>Eukaryota</taxon>
        <taxon>Fungi</taxon>
        <taxon>Dikarya</taxon>
        <taxon>Ascomycota</taxon>
        <taxon>Pezizomycotina</taxon>
        <taxon>Pezizomycetes</taxon>
        <taxon>Pezizales</taxon>
        <taxon>Tuberaceae</taxon>
        <taxon>Tuber</taxon>
    </lineage>
</organism>
<accession>A0A317SQL2</accession>
<dbReference type="AlphaFoldDB" id="A0A317SQL2"/>
<reference evidence="2 3" key="1">
    <citation type="submission" date="2018-03" db="EMBL/GenBank/DDBJ databases">
        <title>Genomes of Pezizomycetes fungi and the evolution of truffles.</title>
        <authorList>
            <person name="Murat C."/>
            <person name="Payen T."/>
            <person name="Noel B."/>
            <person name="Kuo A."/>
            <person name="Martin F.M."/>
        </authorList>
    </citation>
    <scope>NUCLEOTIDE SEQUENCE [LARGE SCALE GENOMIC DNA]</scope>
    <source>
        <strain evidence="2">091103-1</strain>
    </source>
</reference>
<evidence type="ECO:0000313" key="2">
    <source>
        <dbReference type="EMBL" id="PWW75431.1"/>
    </source>
</evidence>
<evidence type="ECO:0000313" key="3">
    <source>
        <dbReference type="Proteomes" id="UP000246991"/>
    </source>
</evidence>
<comment type="caution">
    <text evidence="2">The sequence shown here is derived from an EMBL/GenBank/DDBJ whole genome shotgun (WGS) entry which is preliminary data.</text>
</comment>
<dbReference type="EMBL" id="PYWC01000046">
    <property type="protein sequence ID" value="PWW75431.1"/>
    <property type="molecule type" value="Genomic_DNA"/>
</dbReference>
<feature type="transmembrane region" description="Helical" evidence="1">
    <location>
        <begin position="498"/>
        <end position="518"/>
    </location>
</feature>
<keyword evidence="1" id="KW-0812">Transmembrane</keyword>
<dbReference type="OrthoDB" id="5337208at2759"/>
<evidence type="ECO:0000256" key="1">
    <source>
        <dbReference type="SAM" id="Phobius"/>
    </source>
</evidence>
<keyword evidence="1" id="KW-0472">Membrane</keyword>
<dbReference type="Proteomes" id="UP000246991">
    <property type="component" value="Unassembled WGS sequence"/>
</dbReference>
<feature type="transmembrane region" description="Helical" evidence="1">
    <location>
        <begin position="121"/>
        <end position="143"/>
    </location>
</feature>
<proteinExistence type="predicted"/>
<dbReference type="STRING" id="42249.A0A317SQL2"/>
<feature type="transmembrane region" description="Helical" evidence="1">
    <location>
        <begin position="45"/>
        <end position="69"/>
    </location>
</feature>
<protein>
    <submittedName>
        <fullName evidence="2">Uncharacterized protein</fullName>
    </submittedName>
</protein>
<sequence length="582" mass="64315">MDVFTDVEAESFRTGLPPFRRPTGTKSGSEFCIAVTSGEGQILTALYSILVTLLFAVCWKLLGIIVMSLSTPDYKNILRCIALVGFWNAREPAGATNFILGYLSQLRPTQRDKTKGIRRPAVALLMLGVVWLLATNAASIMGASKLVVGDVAPANPNKVYVPKLGGTASADLMRLQALRAPATLRSLGSAEAAGNDHTMRKRVLFNANIPSGDSPKYFTYKYTVKAQDMGLQKWHDLQQEVSGRCEVNSTWFWRTEEGEDLDVYRPWGLENKTVNVAYDGERKTAPRATAILFPYTDAKFLEHQAAEHQYGIIAHSSHRASHRPGTDPWYETESFTPSENDTDAQIVDPASNRVKGGRPALSCTQKDVWSYNGKRFKNIFELTFDKSFNFPDGWSTHLQLDFSRPRVFDVINSAGSSSLVSSTTFVGGRFDAETSTIEKDMIRLFTATWISSAHTFRNMLMVSQDQNIPNAARNEAGQPQAGVDLFVVSTPQVATLRLTVLVAVPALLVFSLSALWILECCGKYPCGKRPAWYKRTLFAEGAYQLARAQAPGIFTDPERMGKVVQDCADRIPELNPPNPTEG</sequence>
<keyword evidence="1" id="KW-1133">Transmembrane helix</keyword>